<dbReference type="Pfam" id="PF13718">
    <property type="entry name" value="GNAT_acetyltr_2"/>
    <property type="match status" value="1"/>
</dbReference>
<gene>
    <name evidence="14" type="ORF">JTE90_003260</name>
</gene>
<dbReference type="GO" id="GO:0005730">
    <property type="term" value="C:nucleolus"/>
    <property type="evidence" value="ECO:0007669"/>
    <property type="project" value="UniProtKB-SubCell"/>
</dbReference>
<evidence type="ECO:0000256" key="8">
    <source>
        <dbReference type="ARBA" id="ARBA00023315"/>
    </source>
</evidence>
<dbReference type="InterPro" id="IPR032672">
    <property type="entry name" value="TmcA/NAT10/Kre33"/>
</dbReference>
<evidence type="ECO:0000313" key="14">
    <source>
        <dbReference type="EMBL" id="KAG8191247.1"/>
    </source>
</evidence>
<sequence>MSLDFVDKRVKKLIKLCFKRNHRSLFSILGRDAYSQVSVFYDILSERKSKVQTLYCSKDESEELAWKSSPTRNNESFIRCSYNNISSISHRLFHFAVFQDMTELTPDTLSAALKTVQGGGIILFLFPSMKHVEDLKTLNLNMGCKPSRFSRRLASLLCDCPGSFILDDKLSIISSGPKLPENIEDGSLTQIQQIQELQQKHESDPAVASLIGVCRTIEQAELLLKFQDVLKKQTLHSIFSVSSPVGRGKSAILGLAIALSLELKYSNIFISSSSIENVDVVFKFLLKGLDALNYKEDTDFDLIESDNLRFKNTLMGVDIFRDHPQSVRFIFPCDIGQKSDQAELIVFDEPAALPLSILKNLSGSFVVLMASSTSGPGATNPDLYNKMVTNIKPSSTHVSDSERFQTLTVKEPIFYASNDHIESWVNQVFCLEPSISTHLSCGFPIPEQCRLFCVNRDALFSGSSQAEEFLQNLSSILSSSSRTMDPNYILNLADSPDYRIYCLLPPASISQKASMSIICALLVHIENEIPDNIIHCGGNLNNPSSGCFNEWKKFVSTSTPRFIPTQGAHVLNIVTHQSYRKMGYGSQALQFLQEFYEGKLINLDETCMDESSSLGDGLNRNSSSDSSFLQKLTEVQSDSVEYILVSCNLVSDLLRFWKKVGFVPVFISDKKNSEETHTLFMVKSVENKFDVLAEKYWHSFLKHYCSQLGSDFRSFEASLALTLIHVSKFNGKQCKELGKGDIDLLIRPHQMKSLEKYCQNLQDFHSIMQFIPTLASLYFKNYLKEIELSRVQEAILLSYGLQYKTADEISKDLGLPNMQVHGLLNRTLKKITKYLTEVIEKSVAKSMETPDVIMKPIDQDLNEELEEAAQKIKQQQELDALKLRDLDISQYAIKGSEDEWQKALFSGRKTLVSIKSLKTKTVTEETNSKPQQSFKKNKQQKKRKK</sequence>
<evidence type="ECO:0000313" key="15">
    <source>
        <dbReference type="Proteomes" id="UP000827092"/>
    </source>
</evidence>
<keyword evidence="6" id="KW-0067">ATP-binding</keyword>
<keyword evidence="5" id="KW-0547">Nucleotide-binding</keyword>
<feature type="domain" description="TcmA/NAT10 helicase" evidence="10">
    <location>
        <begin position="242"/>
        <end position="432"/>
    </location>
</feature>
<keyword evidence="7" id="KW-0539">Nucleus</keyword>
<evidence type="ECO:0008006" key="16">
    <source>
        <dbReference type="Google" id="ProtNLM"/>
    </source>
</evidence>
<protein>
    <recommendedName>
        <fullName evidence="16">RNA cytidine acetyltransferase</fullName>
    </recommendedName>
</protein>
<dbReference type="Gene3D" id="3.40.50.11040">
    <property type="match status" value="1"/>
</dbReference>
<dbReference type="Pfam" id="PF05127">
    <property type="entry name" value="NAT10_TcmA_helicase"/>
    <property type="match status" value="1"/>
</dbReference>
<feature type="domain" description="TmcA/NAT10 N-terminal" evidence="11">
    <location>
        <begin position="8"/>
        <end position="167"/>
    </location>
</feature>
<evidence type="ECO:0000256" key="6">
    <source>
        <dbReference type="ARBA" id="ARBA00022840"/>
    </source>
</evidence>
<evidence type="ECO:0000256" key="7">
    <source>
        <dbReference type="ARBA" id="ARBA00023242"/>
    </source>
</evidence>
<dbReference type="GO" id="GO:0030686">
    <property type="term" value="C:90S preribosome"/>
    <property type="evidence" value="ECO:0007669"/>
    <property type="project" value="TreeGrafter"/>
</dbReference>
<feature type="domain" description="Possible tRNA binding" evidence="13">
    <location>
        <begin position="694"/>
        <end position="903"/>
    </location>
</feature>
<dbReference type="Pfam" id="PF13725">
    <property type="entry name" value="tRNA_bind_2"/>
    <property type="match status" value="1"/>
</dbReference>
<keyword evidence="4" id="KW-0819">tRNA processing</keyword>
<dbReference type="InterPro" id="IPR027992">
    <property type="entry name" value="tRNA_bind_dom"/>
</dbReference>
<dbReference type="PANTHER" id="PTHR10925:SF5">
    <property type="entry name" value="RNA CYTIDINE ACETYLTRANSFERASE"/>
    <property type="match status" value="1"/>
</dbReference>
<dbReference type="GO" id="GO:0000049">
    <property type="term" value="F:tRNA binding"/>
    <property type="evidence" value="ECO:0007669"/>
    <property type="project" value="TreeGrafter"/>
</dbReference>
<evidence type="ECO:0000256" key="5">
    <source>
        <dbReference type="ARBA" id="ARBA00022741"/>
    </source>
</evidence>
<feature type="domain" description="N-acetyltransferase" evidence="12">
    <location>
        <begin position="473"/>
        <end position="685"/>
    </location>
</feature>
<evidence type="ECO:0000259" key="13">
    <source>
        <dbReference type="Pfam" id="PF13725"/>
    </source>
</evidence>
<dbReference type="PANTHER" id="PTHR10925">
    <property type="entry name" value="N-ACETYLTRANSFERASE 10"/>
    <property type="match status" value="1"/>
</dbReference>
<evidence type="ECO:0000256" key="2">
    <source>
        <dbReference type="ARBA" id="ARBA00022552"/>
    </source>
</evidence>
<keyword evidence="3" id="KW-0808">Transferase</keyword>
<dbReference type="InterPro" id="IPR027417">
    <property type="entry name" value="P-loop_NTPase"/>
</dbReference>
<feature type="compositionally biased region" description="Basic residues" evidence="9">
    <location>
        <begin position="935"/>
        <end position="945"/>
    </location>
</feature>
<dbReference type="Gene3D" id="3.40.630.30">
    <property type="match status" value="1"/>
</dbReference>
<name>A0AAV6V396_9ARAC</name>
<evidence type="ECO:0000256" key="1">
    <source>
        <dbReference type="ARBA" id="ARBA00004604"/>
    </source>
</evidence>
<dbReference type="InterPro" id="IPR000182">
    <property type="entry name" value="GNAT_dom"/>
</dbReference>
<comment type="subcellular location">
    <subcellularLocation>
        <location evidence="1">Nucleus</location>
        <location evidence="1">Nucleolus</location>
    </subcellularLocation>
</comment>
<feature type="region of interest" description="Disordered" evidence="9">
    <location>
        <begin position="920"/>
        <end position="945"/>
    </location>
</feature>
<proteinExistence type="predicted"/>
<evidence type="ECO:0000259" key="11">
    <source>
        <dbReference type="Pfam" id="PF08351"/>
    </source>
</evidence>
<dbReference type="Gene3D" id="3.40.50.300">
    <property type="entry name" value="P-loop containing nucleotide triphosphate hydrolases"/>
    <property type="match status" value="1"/>
</dbReference>
<dbReference type="GO" id="GO:1904812">
    <property type="term" value="P:rRNA acetylation involved in maturation of SSU-rRNA"/>
    <property type="evidence" value="ECO:0007669"/>
    <property type="project" value="TreeGrafter"/>
</dbReference>
<dbReference type="AlphaFoldDB" id="A0AAV6V396"/>
<dbReference type="Proteomes" id="UP000827092">
    <property type="component" value="Unassembled WGS sequence"/>
</dbReference>
<accession>A0AAV6V396</accession>
<evidence type="ECO:0000256" key="3">
    <source>
        <dbReference type="ARBA" id="ARBA00022679"/>
    </source>
</evidence>
<dbReference type="InterPro" id="IPR007807">
    <property type="entry name" value="TcmA/NAT10_helicase"/>
</dbReference>
<dbReference type="GO" id="GO:0008033">
    <property type="term" value="P:tRNA processing"/>
    <property type="evidence" value="ECO:0007669"/>
    <property type="project" value="UniProtKB-KW"/>
</dbReference>
<comment type="caution">
    <text evidence="14">The sequence shown here is derived from an EMBL/GenBank/DDBJ whole genome shotgun (WGS) entry which is preliminary data.</text>
</comment>
<evidence type="ECO:0000259" key="12">
    <source>
        <dbReference type="Pfam" id="PF13718"/>
    </source>
</evidence>
<keyword evidence="8" id="KW-0012">Acyltransferase</keyword>
<organism evidence="14 15">
    <name type="scientific">Oedothorax gibbosus</name>
    <dbReference type="NCBI Taxonomy" id="931172"/>
    <lineage>
        <taxon>Eukaryota</taxon>
        <taxon>Metazoa</taxon>
        <taxon>Ecdysozoa</taxon>
        <taxon>Arthropoda</taxon>
        <taxon>Chelicerata</taxon>
        <taxon>Arachnida</taxon>
        <taxon>Araneae</taxon>
        <taxon>Araneomorphae</taxon>
        <taxon>Entelegynae</taxon>
        <taxon>Araneoidea</taxon>
        <taxon>Linyphiidae</taxon>
        <taxon>Erigoninae</taxon>
        <taxon>Oedothorax</taxon>
    </lineage>
</organism>
<keyword evidence="2" id="KW-0698">rRNA processing</keyword>
<dbReference type="GO" id="GO:1990883">
    <property type="term" value="F:18S rRNA cytidine N-acetyltransferase activity"/>
    <property type="evidence" value="ECO:0007669"/>
    <property type="project" value="TreeGrafter"/>
</dbReference>
<keyword evidence="15" id="KW-1185">Reference proteome</keyword>
<dbReference type="GO" id="GO:0005524">
    <property type="term" value="F:ATP binding"/>
    <property type="evidence" value="ECO:0007669"/>
    <property type="project" value="UniProtKB-KW"/>
</dbReference>
<evidence type="ECO:0000256" key="9">
    <source>
        <dbReference type="SAM" id="MobiDB-lite"/>
    </source>
</evidence>
<dbReference type="Pfam" id="PF08351">
    <property type="entry name" value="TmcA_N"/>
    <property type="match status" value="1"/>
</dbReference>
<reference evidence="14 15" key="1">
    <citation type="journal article" date="2022" name="Nat. Ecol. Evol.">
        <title>A masculinizing supergene underlies an exaggerated male reproductive morph in a spider.</title>
        <authorList>
            <person name="Hendrickx F."/>
            <person name="De Corte Z."/>
            <person name="Sonet G."/>
            <person name="Van Belleghem S.M."/>
            <person name="Kostlbacher S."/>
            <person name="Vangestel C."/>
        </authorList>
    </citation>
    <scope>NUCLEOTIDE SEQUENCE [LARGE SCALE GENOMIC DNA]</scope>
    <source>
        <strain evidence="14">W744_W776</strain>
    </source>
</reference>
<dbReference type="InterPro" id="IPR013562">
    <property type="entry name" value="TmcA/NAT10_N"/>
</dbReference>
<evidence type="ECO:0000256" key="4">
    <source>
        <dbReference type="ARBA" id="ARBA00022694"/>
    </source>
</evidence>
<dbReference type="EMBL" id="JAFNEN010000162">
    <property type="protein sequence ID" value="KAG8191247.1"/>
    <property type="molecule type" value="Genomic_DNA"/>
</dbReference>
<evidence type="ECO:0000259" key="10">
    <source>
        <dbReference type="Pfam" id="PF05127"/>
    </source>
</evidence>